<dbReference type="GO" id="GO:0006954">
    <property type="term" value="P:inflammatory response"/>
    <property type="evidence" value="ECO:0007669"/>
    <property type="project" value="UniProtKB-KW"/>
</dbReference>
<feature type="modified residue" description="Phosphoserine" evidence="7">
    <location>
        <position position="268"/>
    </location>
</feature>
<dbReference type="Pfam" id="PF00531">
    <property type="entry name" value="Death"/>
    <property type="match status" value="1"/>
</dbReference>
<keyword evidence="4 6" id="KW-0391">Immunity</keyword>
<dbReference type="Gene3D" id="3.40.50.10140">
    <property type="entry name" value="Toll/interleukin-1 receptor homology (TIR) domain"/>
    <property type="match status" value="1"/>
</dbReference>
<evidence type="ECO:0000256" key="5">
    <source>
        <dbReference type="ARBA" id="ARBA00023198"/>
    </source>
</evidence>
<evidence type="ECO:0000259" key="10">
    <source>
        <dbReference type="PROSITE" id="PS50104"/>
    </source>
</evidence>
<protein>
    <recommendedName>
        <fullName evidence="6">Myeloid differentiation primary response protein MyD88</fullName>
    </recommendedName>
</protein>
<dbReference type="GO" id="GO:0008063">
    <property type="term" value="P:Toll signaling pathway"/>
    <property type="evidence" value="ECO:0007669"/>
    <property type="project" value="TreeGrafter"/>
</dbReference>
<dbReference type="Gene3D" id="1.10.533.10">
    <property type="entry name" value="Death Domain, Fas"/>
    <property type="match status" value="1"/>
</dbReference>
<dbReference type="GeneID" id="110085835"/>
<feature type="compositionally biased region" description="Low complexity" evidence="8">
    <location>
        <begin position="1"/>
        <end position="25"/>
    </location>
</feature>
<dbReference type="SMART" id="SM00005">
    <property type="entry name" value="DEATH"/>
    <property type="match status" value="1"/>
</dbReference>
<evidence type="ECO:0000256" key="1">
    <source>
        <dbReference type="ARBA" id="ARBA00004496"/>
    </source>
</evidence>
<dbReference type="InterPro" id="IPR000488">
    <property type="entry name" value="Death_dom"/>
</dbReference>
<dbReference type="GO" id="GO:0005886">
    <property type="term" value="C:plasma membrane"/>
    <property type="evidence" value="ECO:0007669"/>
    <property type="project" value="TreeGrafter"/>
</dbReference>
<dbReference type="PANTHER" id="PTHR15079:SF3">
    <property type="entry name" value="MYELOID DIFFERENTIATION PRIMARY RESPONSE PROTEIN MYD88"/>
    <property type="match status" value="1"/>
</dbReference>
<dbReference type="AlphaFoldDB" id="A0A6J0UUV0"/>
<comment type="subcellular location">
    <subcellularLocation>
        <location evidence="1 6">Cytoplasm</location>
    </subcellularLocation>
</comment>
<keyword evidence="11" id="KW-1185">Reference proteome</keyword>
<dbReference type="InParanoid" id="A0A6J0UUV0"/>
<dbReference type="GO" id="GO:0034142">
    <property type="term" value="P:toll-like receptor 4 signaling pathway"/>
    <property type="evidence" value="ECO:0007669"/>
    <property type="project" value="TreeGrafter"/>
</dbReference>
<dbReference type="RefSeq" id="XP_020661994.2">
    <property type="nucleotide sequence ID" value="XM_020806335.2"/>
</dbReference>
<keyword evidence="5 6" id="KW-0395">Inflammatory response</keyword>
<dbReference type="CDD" id="cd08312">
    <property type="entry name" value="Death_MyD88"/>
    <property type="match status" value="1"/>
</dbReference>
<sequence>MASPTRSPSPGCSSSSTAAAASSPGAAPPPPSGEGEALLSGVPLVALNFAVRRRLALFLNPRAAVAADWASLAEELGYDYLEIKHFEGLADPTGRLLEDWQARCPEGATVGRLVGLLRALERHDVLQDLAPRIEENCKKYLQKKQQELADRPLQVPAVDSSVPRSHEMQGITTRDDPLGQSPEMFDAFICYCQNDIHFVQEMIQELEQTEHKLKLCVFDRDVLPGTCVWSITSELIEKRCRKMVVVISDDYLNSEECDFQTKFALSLSPGARLKRLIPVKCKSMKKEFPSILRFITVCDYTNPTTKKWFWTRLAKSLLLP</sequence>
<organism evidence="11 12">
    <name type="scientific">Pogona vitticeps</name>
    <name type="common">central bearded dragon</name>
    <dbReference type="NCBI Taxonomy" id="103695"/>
    <lineage>
        <taxon>Eukaryota</taxon>
        <taxon>Metazoa</taxon>
        <taxon>Chordata</taxon>
        <taxon>Craniata</taxon>
        <taxon>Vertebrata</taxon>
        <taxon>Euteleostomi</taxon>
        <taxon>Lepidosauria</taxon>
        <taxon>Squamata</taxon>
        <taxon>Bifurcata</taxon>
        <taxon>Unidentata</taxon>
        <taxon>Episquamata</taxon>
        <taxon>Toxicofera</taxon>
        <taxon>Iguania</taxon>
        <taxon>Acrodonta</taxon>
        <taxon>Agamidae</taxon>
        <taxon>Amphibolurinae</taxon>
        <taxon>Pogona</taxon>
    </lineage>
</organism>
<dbReference type="InterPro" id="IPR011029">
    <property type="entry name" value="DEATH-like_dom_sf"/>
</dbReference>
<dbReference type="PROSITE" id="PS50017">
    <property type="entry name" value="DEATH_DOMAIN"/>
    <property type="match status" value="1"/>
</dbReference>
<dbReference type="GO" id="GO:0045087">
    <property type="term" value="P:innate immune response"/>
    <property type="evidence" value="ECO:0007669"/>
    <property type="project" value="UniProtKB-KW"/>
</dbReference>
<dbReference type="GO" id="GO:0043123">
    <property type="term" value="P:positive regulation of canonical NF-kappaB signal transduction"/>
    <property type="evidence" value="ECO:0007669"/>
    <property type="project" value="InterPro"/>
</dbReference>
<dbReference type="KEGG" id="pvt:110085835"/>
<dbReference type="GO" id="GO:0002755">
    <property type="term" value="P:MyD88-dependent toll-like receptor signaling pathway"/>
    <property type="evidence" value="ECO:0007669"/>
    <property type="project" value="InterPro"/>
</dbReference>
<dbReference type="FunCoup" id="A0A6J0UUV0">
    <property type="interactions" value="468"/>
</dbReference>
<evidence type="ECO:0000256" key="8">
    <source>
        <dbReference type="SAM" id="MobiDB-lite"/>
    </source>
</evidence>
<dbReference type="GO" id="GO:0070976">
    <property type="term" value="F:TIR domain binding"/>
    <property type="evidence" value="ECO:0007669"/>
    <property type="project" value="InterPro"/>
</dbReference>
<dbReference type="SMART" id="SM00255">
    <property type="entry name" value="TIR"/>
    <property type="match status" value="1"/>
</dbReference>
<dbReference type="InterPro" id="IPR034249">
    <property type="entry name" value="MyD88_Death"/>
</dbReference>
<evidence type="ECO:0000256" key="4">
    <source>
        <dbReference type="ARBA" id="ARBA00022859"/>
    </source>
</evidence>
<evidence type="ECO:0000256" key="3">
    <source>
        <dbReference type="ARBA" id="ARBA00022588"/>
    </source>
</evidence>
<keyword evidence="2 6" id="KW-0963">Cytoplasm</keyword>
<dbReference type="OrthoDB" id="10037120at2759"/>
<dbReference type="SUPFAM" id="SSF47986">
    <property type="entry name" value="DEATH domain"/>
    <property type="match status" value="1"/>
</dbReference>
<name>A0A6J0UUV0_9SAUR</name>
<dbReference type="InterPro" id="IPR035897">
    <property type="entry name" value="Toll_tir_struct_dom_sf"/>
</dbReference>
<comment type="function">
    <text evidence="6">Adapter protein involved in the Toll-like receptor and IL-1 receptor signaling pathway in the innate immune response.</text>
</comment>
<proteinExistence type="predicted"/>
<evidence type="ECO:0000256" key="6">
    <source>
        <dbReference type="PIRNR" id="PIRNR037756"/>
    </source>
</evidence>
<evidence type="ECO:0000313" key="12">
    <source>
        <dbReference type="RefSeq" id="XP_020661994.2"/>
    </source>
</evidence>
<dbReference type="PANTHER" id="PTHR15079">
    <property type="entry name" value="MYD88"/>
    <property type="match status" value="1"/>
</dbReference>
<dbReference type="InterPro" id="IPR017281">
    <property type="entry name" value="Myelin_different_resp_MyD88"/>
</dbReference>
<feature type="region of interest" description="Disordered" evidence="8">
    <location>
        <begin position="1"/>
        <end position="35"/>
    </location>
</feature>
<dbReference type="GO" id="GO:0005737">
    <property type="term" value="C:cytoplasm"/>
    <property type="evidence" value="ECO:0007669"/>
    <property type="project" value="UniProtKB-SubCell"/>
</dbReference>
<dbReference type="GO" id="GO:0050830">
    <property type="term" value="P:defense response to Gram-positive bacterium"/>
    <property type="evidence" value="ECO:0007669"/>
    <property type="project" value="TreeGrafter"/>
</dbReference>
<dbReference type="Proteomes" id="UP001652642">
    <property type="component" value="Chromosome 6"/>
</dbReference>
<accession>A0A6J0UUV0</accession>
<keyword evidence="3" id="KW-0399">Innate immunity</keyword>
<evidence type="ECO:0000313" key="11">
    <source>
        <dbReference type="Proteomes" id="UP001652642"/>
    </source>
</evidence>
<dbReference type="SUPFAM" id="SSF52200">
    <property type="entry name" value="Toll/Interleukin receptor TIR domain"/>
    <property type="match status" value="1"/>
</dbReference>
<dbReference type="InterPro" id="IPR000157">
    <property type="entry name" value="TIR_dom"/>
</dbReference>
<evidence type="ECO:0000256" key="2">
    <source>
        <dbReference type="ARBA" id="ARBA00022490"/>
    </source>
</evidence>
<dbReference type="PROSITE" id="PS50104">
    <property type="entry name" value="TIR"/>
    <property type="match status" value="1"/>
</dbReference>
<evidence type="ECO:0000256" key="7">
    <source>
        <dbReference type="PIRSR" id="PIRSR037756-1"/>
    </source>
</evidence>
<evidence type="ECO:0000259" key="9">
    <source>
        <dbReference type="PROSITE" id="PS50017"/>
    </source>
</evidence>
<dbReference type="Pfam" id="PF13676">
    <property type="entry name" value="TIR_2"/>
    <property type="match status" value="1"/>
</dbReference>
<dbReference type="GO" id="GO:0035325">
    <property type="term" value="F:Toll-like receptor binding"/>
    <property type="evidence" value="ECO:0007669"/>
    <property type="project" value="TreeGrafter"/>
</dbReference>
<gene>
    <name evidence="12" type="primary">MYD88</name>
</gene>
<dbReference type="CTD" id="4615"/>
<reference evidence="12" key="1">
    <citation type="submission" date="2025-08" db="UniProtKB">
        <authorList>
            <consortium name="RefSeq"/>
        </authorList>
    </citation>
    <scope>IDENTIFICATION</scope>
</reference>
<feature type="domain" description="Death" evidence="9">
    <location>
        <begin position="54"/>
        <end position="133"/>
    </location>
</feature>
<feature type="domain" description="TIR" evidence="10">
    <location>
        <begin position="183"/>
        <end position="317"/>
    </location>
</feature>
<dbReference type="PIRSF" id="PIRSF037756">
    <property type="entry name" value="MyD88"/>
    <property type="match status" value="1"/>
</dbReference>